<protein>
    <submittedName>
        <fullName evidence="1">Uncharacterized protein</fullName>
    </submittedName>
</protein>
<dbReference type="Proteomes" id="UP001159659">
    <property type="component" value="Unassembled WGS sequence"/>
</dbReference>
<comment type="caution">
    <text evidence="1">The sequence shown here is derived from an EMBL/GenBank/DDBJ whole genome shotgun (WGS) entry which is preliminary data.</text>
</comment>
<proteinExistence type="predicted"/>
<sequence length="114" mass="13104">MARWLSFIVEYNFELAHVTTLSASIIDLIRSAYAKDDHCIALLHALGSDEFKDSDIKLSARLRASLHRYSIDQGLLYYCTDVADPLRIVVPHDEDLKYRILYEVYDTDWGSFGS</sequence>
<name>A0AAV0U490_9STRA</name>
<gene>
    <name evidence="1" type="ORF">PFR002_LOCUS6660</name>
</gene>
<evidence type="ECO:0000313" key="2">
    <source>
        <dbReference type="Proteomes" id="UP001159659"/>
    </source>
</evidence>
<evidence type="ECO:0000313" key="1">
    <source>
        <dbReference type="EMBL" id="CAI5731707.1"/>
    </source>
</evidence>
<organism evidence="1 2">
    <name type="scientific">Peronospora farinosa</name>
    <dbReference type="NCBI Taxonomy" id="134698"/>
    <lineage>
        <taxon>Eukaryota</taxon>
        <taxon>Sar</taxon>
        <taxon>Stramenopiles</taxon>
        <taxon>Oomycota</taxon>
        <taxon>Peronosporomycetes</taxon>
        <taxon>Peronosporales</taxon>
        <taxon>Peronosporaceae</taxon>
        <taxon>Peronospora</taxon>
    </lineage>
</organism>
<reference evidence="1" key="1">
    <citation type="submission" date="2022-12" db="EMBL/GenBank/DDBJ databases">
        <authorList>
            <person name="Webb A."/>
        </authorList>
    </citation>
    <scope>NUCLEOTIDE SEQUENCE</scope>
    <source>
        <strain evidence="1">Pf2</strain>
    </source>
</reference>
<accession>A0AAV0U490</accession>
<dbReference type="EMBL" id="CANTFK010000863">
    <property type="protein sequence ID" value="CAI5731707.1"/>
    <property type="molecule type" value="Genomic_DNA"/>
</dbReference>
<dbReference type="AlphaFoldDB" id="A0AAV0U490"/>